<proteinExistence type="predicted"/>
<name>A0ABP7EN54_9STAP</name>
<reference evidence="2" key="1">
    <citation type="journal article" date="2019" name="Int. J. Syst. Evol. Microbiol.">
        <title>The Global Catalogue of Microorganisms (GCM) 10K type strain sequencing project: providing services to taxonomists for standard genome sequencing and annotation.</title>
        <authorList>
            <consortium name="The Broad Institute Genomics Platform"/>
            <consortium name="The Broad Institute Genome Sequencing Center for Infectious Disease"/>
            <person name="Wu L."/>
            <person name="Ma J."/>
        </authorList>
    </citation>
    <scope>NUCLEOTIDE SEQUENCE [LARGE SCALE GENOMIC DNA]</scope>
    <source>
        <strain evidence="2">JCM 16981</strain>
    </source>
</reference>
<dbReference type="EMBL" id="BAABCK010000019">
    <property type="protein sequence ID" value="GAA3721768.1"/>
    <property type="molecule type" value="Genomic_DNA"/>
</dbReference>
<dbReference type="RefSeq" id="WP_344701990.1">
    <property type="nucleotide sequence ID" value="NZ_BAABCK010000019.1"/>
</dbReference>
<comment type="caution">
    <text evidence="1">The sequence shown here is derived from an EMBL/GenBank/DDBJ whole genome shotgun (WGS) entry which is preliminary data.</text>
</comment>
<evidence type="ECO:0000313" key="1">
    <source>
        <dbReference type="EMBL" id="GAA3721768.1"/>
    </source>
</evidence>
<accession>A0ABP7EN54</accession>
<keyword evidence="2" id="KW-1185">Reference proteome</keyword>
<organism evidence="1 2">
    <name type="scientific">Salinicoccus jeotgali</name>
    <dbReference type="NCBI Taxonomy" id="381634"/>
    <lineage>
        <taxon>Bacteria</taxon>
        <taxon>Bacillati</taxon>
        <taxon>Bacillota</taxon>
        <taxon>Bacilli</taxon>
        <taxon>Bacillales</taxon>
        <taxon>Staphylococcaceae</taxon>
        <taxon>Salinicoccus</taxon>
    </lineage>
</organism>
<gene>
    <name evidence="1" type="ORF">GCM10022378_09850</name>
</gene>
<evidence type="ECO:0000313" key="2">
    <source>
        <dbReference type="Proteomes" id="UP001500920"/>
    </source>
</evidence>
<protein>
    <submittedName>
        <fullName evidence="1">Uncharacterized protein</fullName>
    </submittedName>
</protein>
<dbReference type="Proteomes" id="UP001500920">
    <property type="component" value="Unassembled WGS sequence"/>
</dbReference>
<sequence>MENVTIKFDELVPKAAELTVKETEEDFNQLVPSPPGIFNLRFLFISNSPINNHHCDQESCSYDNFFIHRALVPGDSLFTSPENQI</sequence>